<name>A0A9R1V3Q4_LACSA</name>
<feature type="region of interest" description="Disordered" evidence="1">
    <location>
        <begin position="91"/>
        <end position="116"/>
    </location>
</feature>
<reference evidence="2 3" key="1">
    <citation type="journal article" date="2017" name="Nat. Commun.">
        <title>Genome assembly with in vitro proximity ligation data and whole-genome triplication in lettuce.</title>
        <authorList>
            <person name="Reyes-Chin-Wo S."/>
            <person name="Wang Z."/>
            <person name="Yang X."/>
            <person name="Kozik A."/>
            <person name="Arikit S."/>
            <person name="Song C."/>
            <person name="Xia L."/>
            <person name="Froenicke L."/>
            <person name="Lavelle D.O."/>
            <person name="Truco M.J."/>
            <person name="Xia R."/>
            <person name="Zhu S."/>
            <person name="Xu C."/>
            <person name="Xu H."/>
            <person name="Xu X."/>
            <person name="Cox K."/>
            <person name="Korf I."/>
            <person name="Meyers B.C."/>
            <person name="Michelmore R.W."/>
        </authorList>
    </citation>
    <scope>NUCLEOTIDE SEQUENCE [LARGE SCALE GENOMIC DNA]</scope>
    <source>
        <strain evidence="3">cv. Salinas</strain>
        <tissue evidence="2">Seedlings</tissue>
    </source>
</reference>
<evidence type="ECO:0008006" key="4">
    <source>
        <dbReference type="Google" id="ProtNLM"/>
    </source>
</evidence>
<evidence type="ECO:0000313" key="2">
    <source>
        <dbReference type="EMBL" id="KAJ0198299.1"/>
    </source>
</evidence>
<gene>
    <name evidence="2" type="ORF">LSAT_V11C700372410</name>
</gene>
<dbReference type="Proteomes" id="UP000235145">
    <property type="component" value="Unassembled WGS sequence"/>
</dbReference>
<accession>A0A9R1V3Q4</accession>
<dbReference type="AlphaFoldDB" id="A0A9R1V3Q4"/>
<evidence type="ECO:0000313" key="3">
    <source>
        <dbReference type="Proteomes" id="UP000235145"/>
    </source>
</evidence>
<dbReference type="EMBL" id="NBSK02000007">
    <property type="protein sequence ID" value="KAJ0198299.1"/>
    <property type="molecule type" value="Genomic_DNA"/>
</dbReference>
<feature type="compositionally biased region" description="Basic residues" evidence="1">
    <location>
        <begin position="107"/>
        <end position="116"/>
    </location>
</feature>
<sequence length="116" mass="13364">MDPEVWVNQWYWLSIWNDMYQHTIDPINGRSMWPRSDYPTTLLLPKHHKHVGRPKRKRKRAADEPTQSTSLSRKYFTITCIKCHNKGHNARTCKGHGGPSEVGKGSGQKKGKVVVV</sequence>
<protein>
    <recommendedName>
        <fullName evidence="4">CCHC-type domain-containing protein</fullName>
    </recommendedName>
</protein>
<comment type="caution">
    <text evidence="2">The sequence shown here is derived from an EMBL/GenBank/DDBJ whole genome shotgun (WGS) entry which is preliminary data.</text>
</comment>
<feature type="compositionally biased region" description="Gly residues" evidence="1">
    <location>
        <begin position="95"/>
        <end position="106"/>
    </location>
</feature>
<evidence type="ECO:0000256" key="1">
    <source>
        <dbReference type="SAM" id="MobiDB-lite"/>
    </source>
</evidence>
<keyword evidence="3" id="KW-1185">Reference proteome</keyword>
<organism evidence="2 3">
    <name type="scientific">Lactuca sativa</name>
    <name type="common">Garden lettuce</name>
    <dbReference type="NCBI Taxonomy" id="4236"/>
    <lineage>
        <taxon>Eukaryota</taxon>
        <taxon>Viridiplantae</taxon>
        <taxon>Streptophyta</taxon>
        <taxon>Embryophyta</taxon>
        <taxon>Tracheophyta</taxon>
        <taxon>Spermatophyta</taxon>
        <taxon>Magnoliopsida</taxon>
        <taxon>eudicotyledons</taxon>
        <taxon>Gunneridae</taxon>
        <taxon>Pentapetalae</taxon>
        <taxon>asterids</taxon>
        <taxon>campanulids</taxon>
        <taxon>Asterales</taxon>
        <taxon>Asteraceae</taxon>
        <taxon>Cichorioideae</taxon>
        <taxon>Cichorieae</taxon>
        <taxon>Lactucinae</taxon>
        <taxon>Lactuca</taxon>
    </lineage>
</organism>
<feature type="compositionally biased region" description="Basic residues" evidence="1">
    <location>
        <begin position="45"/>
        <end position="60"/>
    </location>
</feature>
<feature type="region of interest" description="Disordered" evidence="1">
    <location>
        <begin position="44"/>
        <end position="69"/>
    </location>
</feature>
<proteinExistence type="predicted"/>